<keyword evidence="3" id="KW-1185">Reference proteome</keyword>
<comment type="caution">
    <text evidence="2">The sequence shown here is derived from an EMBL/GenBank/DDBJ whole genome shotgun (WGS) entry which is preliminary data.</text>
</comment>
<evidence type="ECO:0000313" key="2">
    <source>
        <dbReference type="EMBL" id="KAJ3649282.1"/>
    </source>
</evidence>
<gene>
    <name evidence="2" type="ORF">Zmor_021034</name>
</gene>
<evidence type="ECO:0000256" key="1">
    <source>
        <dbReference type="SAM" id="SignalP"/>
    </source>
</evidence>
<protein>
    <submittedName>
        <fullName evidence="2">Uncharacterized protein</fullName>
    </submittedName>
</protein>
<proteinExistence type="predicted"/>
<dbReference type="Proteomes" id="UP001168821">
    <property type="component" value="Unassembled WGS sequence"/>
</dbReference>
<dbReference type="EMBL" id="JALNTZ010000006">
    <property type="protein sequence ID" value="KAJ3649282.1"/>
    <property type="molecule type" value="Genomic_DNA"/>
</dbReference>
<feature type="signal peptide" evidence="1">
    <location>
        <begin position="1"/>
        <end position="19"/>
    </location>
</feature>
<feature type="chain" id="PRO_5041446172" evidence="1">
    <location>
        <begin position="20"/>
        <end position="124"/>
    </location>
</feature>
<organism evidence="2 3">
    <name type="scientific">Zophobas morio</name>
    <dbReference type="NCBI Taxonomy" id="2755281"/>
    <lineage>
        <taxon>Eukaryota</taxon>
        <taxon>Metazoa</taxon>
        <taxon>Ecdysozoa</taxon>
        <taxon>Arthropoda</taxon>
        <taxon>Hexapoda</taxon>
        <taxon>Insecta</taxon>
        <taxon>Pterygota</taxon>
        <taxon>Neoptera</taxon>
        <taxon>Endopterygota</taxon>
        <taxon>Coleoptera</taxon>
        <taxon>Polyphaga</taxon>
        <taxon>Cucujiformia</taxon>
        <taxon>Tenebrionidae</taxon>
        <taxon>Zophobas</taxon>
    </lineage>
</organism>
<accession>A0AA38MB11</accession>
<evidence type="ECO:0000313" key="3">
    <source>
        <dbReference type="Proteomes" id="UP001168821"/>
    </source>
</evidence>
<keyword evidence="1" id="KW-0732">Signal</keyword>
<reference evidence="2" key="1">
    <citation type="journal article" date="2023" name="G3 (Bethesda)">
        <title>Whole genome assemblies of Zophobas morio and Tenebrio molitor.</title>
        <authorList>
            <person name="Kaur S."/>
            <person name="Stinson S.A."/>
            <person name="diCenzo G.C."/>
        </authorList>
    </citation>
    <scope>NUCLEOTIDE SEQUENCE</scope>
    <source>
        <strain evidence="2">QUZm001</strain>
    </source>
</reference>
<name>A0AA38MB11_9CUCU</name>
<dbReference type="AlphaFoldDB" id="A0AA38MB11"/>
<sequence length="124" mass="13076">MSKLIGFLVVIVGVQVAASSWEFYKGPVASYGGVNNNGDIGVRGSDGSLRQETYYYLYPNFINPLGGVDNNGKVGVRRSDGSLRQGDGRYASAYGDDLPQWDCDTATGLLETDAAAFSTAGAGH</sequence>